<dbReference type="EMBL" id="CAJHUC010000532">
    <property type="protein sequence ID" value="CAD7696718.1"/>
    <property type="molecule type" value="Genomic_DNA"/>
</dbReference>
<gene>
    <name evidence="1" type="ORF">OSTQU699_LOCUS2078</name>
</gene>
<protein>
    <submittedName>
        <fullName evidence="1">Uncharacterized protein</fullName>
    </submittedName>
</protein>
<name>A0A8S1INT3_9CHLO</name>
<comment type="caution">
    <text evidence="1">The sequence shown here is derived from an EMBL/GenBank/DDBJ whole genome shotgun (WGS) entry which is preliminary data.</text>
</comment>
<keyword evidence="2" id="KW-1185">Reference proteome</keyword>
<reference evidence="1" key="1">
    <citation type="submission" date="2020-12" db="EMBL/GenBank/DDBJ databases">
        <authorList>
            <person name="Iha C."/>
        </authorList>
    </citation>
    <scope>NUCLEOTIDE SEQUENCE</scope>
</reference>
<accession>A0A8S1INT3</accession>
<dbReference type="AlphaFoldDB" id="A0A8S1INT3"/>
<evidence type="ECO:0000313" key="2">
    <source>
        <dbReference type="Proteomes" id="UP000708148"/>
    </source>
</evidence>
<evidence type="ECO:0000313" key="1">
    <source>
        <dbReference type="EMBL" id="CAD7696718.1"/>
    </source>
</evidence>
<organism evidence="1 2">
    <name type="scientific">Ostreobium quekettii</name>
    <dbReference type="NCBI Taxonomy" id="121088"/>
    <lineage>
        <taxon>Eukaryota</taxon>
        <taxon>Viridiplantae</taxon>
        <taxon>Chlorophyta</taxon>
        <taxon>core chlorophytes</taxon>
        <taxon>Ulvophyceae</taxon>
        <taxon>TCBD clade</taxon>
        <taxon>Bryopsidales</taxon>
        <taxon>Ostreobineae</taxon>
        <taxon>Ostreobiaceae</taxon>
        <taxon>Ostreobium</taxon>
    </lineage>
</organism>
<sequence>MQSKSWSKSYGATTSSALSPTVACTCFCLSVYLSSSGLKRSLTLLGKCDCNTFNRGILHLSPGPMHLCPDGVDLDHTMSVHPLPLHCVCRYPRLANPPQRHCFNMVSDTTKRCAFRVAQHSLALVLLLQTF</sequence>
<proteinExistence type="predicted"/>
<dbReference type="Proteomes" id="UP000708148">
    <property type="component" value="Unassembled WGS sequence"/>
</dbReference>